<accession>A0A9K3HLW7</accession>
<reference evidence="1" key="1">
    <citation type="journal article" date="2017" name="Nature">
        <title>The sunflower genome provides insights into oil metabolism, flowering and Asterid evolution.</title>
        <authorList>
            <person name="Badouin H."/>
            <person name="Gouzy J."/>
            <person name="Grassa C.J."/>
            <person name="Murat F."/>
            <person name="Staton S.E."/>
            <person name="Cottret L."/>
            <person name="Lelandais-Briere C."/>
            <person name="Owens G.L."/>
            <person name="Carrere S."/>
            <person name="Mayjonade B."/>
            <person name="Legrand L."/>
            <person name="Gill N."/>
            <person name="Kane N.C."/>
            <person name="Bowers J.E."/>
            <person name="Hubner S."/>
            <person name="Bellec A."/>
            <person name="Berard A."/>
            <person name="Berges H."/>
            <person name="Blanchet N."/>
            <person name="Boniface M.C."/>
            <person name="Brunel D."/>
            <person name="Catrice O."/>
            <person name="Chaidir N."/>
            <person name="Claudel C."/>
            <person name="Donnadieu C."/>
            <person name="Faraut T."/>
            <person name="Fievet G."/>
            <person name="Helmstetter N."/>
            <person name="King M."/>
            <person name="Knapp S.J."/>
            <person name="Lai Z."/>
            <person name="Le Paslier M.C."/>
            <person name="Lippi Y."/>
            <person name="Lorenzon L."/>
            <person name="Mandel J.R."/>
            <person name="Marage G."/>
            <person name="Marchand G."/>
            <person name="Marquand E."/>
            <person name="Bret-Mestries E."/>
            <person name="Morien E."/>
            <person name="Nambeesan S."/>
            <person name="Nguyen T."/>
            <person name="Pegot-Espagnet P."/>
            <person name="Pouilly N."/>
            <person name="Raftis F."/>
            <person name="Sallet E."/>
            <person name="Schiex T."/>
            <person name="Thomas J."/>
            <person name="Vandecasteele C."/>
            <person name="Vares D."/>
            <person name="Vear F."/>
            <person name="Vautrin S."/>
            <person name="Crespi M."/>
            <person name="Mangin B."/>
            <person name="Burke J.M."/>
            <person name="Salse J."/>
            <person name="Munos S."/>
            <person name="Vincourt P."/>
            <person name="Rieseberg L.H."/>
            <person name="Langlade N.B."/>
        </authorList>
    </citation>
    <scope>NUCLEOTIDE SEQUENCE</scope>
    <source>
        <tissue evidence="1">Leaves</tissue>
    </source>
</reference>
<evidence type="ECO:0000313" key="1">
    <source>
        <dbReference type="EMBL" id="KAF5780819.1"/>
    </source>
</evidence>
<evidence type="ECO:0000313" key="2">
    <source>
        <dbReference type="Proteomes" id="UP000215914"/>
    </source>
</evidence>
<name>A0A9K3HLW7_HELAN</name>
<keyword evidence="2" id="KW-1185">Reference proteome</keyword>
<dbReference type="AlphaFoldDB" id="A0A9K3HLW7"/>
<organism evidence="1 2">
    <name type="scientific">Helianthus annuus</name>
    <name type="common">Common sunflower</name>
    <dbReference type="NCBI Taxonomy" id="4232"/>
    <lineage>
        <taxon>Eukaryota</taxon>
        <taxon>Viridiplantae</taxon>
        <taxon>Streptophyta</taxon>
        <taxon>Embryophyta</taxon>
        <taxon>Tracheophyta</taxon>
        <taxon>Spermatophyta</taxon>
        <taxon>Magnoliopsida</taxon>
        <taxon>eudicotyledons</taxon>
        <taxon>Gunneridae</taxon>
        <taxon>Pentapetalae</taxon>
        <taxon>asterids</taxon>
        <taxon>campanulids</taxon>
        <taxon>Asterales</taxon>
        <taxon>Asteraceae</taxon>
        <taxon>Asteroideae</taxon>
        <taxon>Heliantheae alliance</taxon>
        <taxon>Heliantheae</taxon>
        <taxon>Helianthus</taxon>
    </lineage>
</organism>
<dbReference type="EMBL" id="MNCJ02000326">
    <property type="protein sequence ID" value="KAF5780819.1"/>
    <property type="molecule type" value="Genomic_DNA"/>
</dbReference>
<sequence length="68" mass="7821">MSSSNALNYLYLHDYQDIQSSYKNGLINQSHNALICFSFTKATKLSNLLAFYNILFGNALQQDRLRDL</sequence>
<comment type="caution">
    <text evidence="1">The sequence shown here is derived from an EMBL/GenBank/DDBJ whole genome shotgun (WGS) entry which is preliminary data.</text>
</comment>
<gene>
    <name evidence="1" type="ORF">HanXRQr2_Chr11g0476301</name>
</gene>
<proteinExistence type="predicted"/>
<dbReference type="Proteomes" id="UP000215914">
    <property type="component" value="Unassembled WGS sequence"/>
</dbReference>
<protein>
    <submittedName>
        <fullName evidence="1">Uncharacterized protein</fullName>
    </submittedName>
</protein>
<reference evidence="1" key="2">
    <citation type="submission" date="2020-06" db="EMBL/GenBank/DDBJ databases">
        <title>Helianthus annuus Genome sequencing and assembly Release 2.</title>
        <authorList>
            <person name="Gouzy J."/>
            <person name="Langlade N."/>
            <person name="Munos S."/>
        </authorList>
    </citation>
    <scope>NUCLEOTIDE SEQUENCE</scope>
    <source>
        <tissue evidence="1">Leaves</tissue>
    </source>
</reference>
<dbReference type="Gramene" id="mRNA:HanXRQr2_Chr11g0476301">
    <property type="protein sequence ID" value="mRNA:HanXRQr2_Chr11g0476301"/>
    <property type="gene ID" value="HanXRQr2_Chr11g0476301"/>
</dbReference>